<reference evidence="2" key="1">
    <citation type="journal article" date="2023" name="G3 (Bethesda)">
        <title>A reference genome for the long-term kleptoplast-retaining sea slug Elysia crispata morphotype clarki.</title>
        <authorList>
            <person name="Eastman K.E."/>
            <person name="Pendleton A.L."/>
            <person name="Shaikh M.A."/>
            <person name="Suttiyut T."/>
            <person name="Ogas R."/>
            <person name="Tomko P."/>
            <person name="Gavelis G."/>
            <person name="Widhalm J.R."/>
            <person name="Wisecaver J.H."/>
        </authorList>
    </citation>
    <scope>NUCLEOTIDE SEQUENCE</scope>
    <source>
        <strain evidence="2">ECLA1</strain>
    </source>
</reference>
<sequence length="136" mass="14686">MGVTVWLGFDPRPLAPTCHFEGKGGVSKDVTVTLIMGNACLAVGYSWQPNDGLSYTEDIPGNGSQDKHPFTAIHCRTSKIPGINDRQSMETRVCILPSMSVQPHSSNPHQREAQRGAERRGQTTAISAALSITSHD</sequence>
<dbReference type="EMBL" id="JAWDGP010000676">
    <property type="protein sequence ID" value="KAK3798445.1"/>
    <property type="molecule type" value="Genomic_DNA"/>
</dbReference>
<dbReference type="Proteomes" id="UP001283361">
    <property type="component" value="Unassembled WGS sequence"/>
</dbReference>
<name>A0AAE1B3E3_9GAST</name>
<feature type="compositionally biased region" description="Basic and acidic residues" evidence="1">
    <location>
        <begin position="109"/>
        <end position="121"/>
    </location>
</feature>
<evidence type="ECO:0000313" key="3">
    <source>
        <dbReference type="Proteomes" id="UP001283361"/>
    </source>
</evidence>
<comment type="caution">
    <text evidence="2">The sequence shown here is derived from an EMBL/GenBank/DDBJ whole genome shotgun (WGS) entry which is preliminary data.</text>
</comment>
<proteinExistence type="predicted"/>
<protein>
    <submittedName>
        <fullName evidence="2">Uncharacterized protein</fullName>
    </submittedName>
</protein>
<gene>
    <name evidence="2" type="ORF">RRG08_020258</name>
</gene>
<evidence type="ECO:0000256" key="1">
    <source>
        <dbReference type="SAM" id="MobiDB-lite"/>
    </source>
</evidence>
<accession>A0AAE1B3E3</accession>
<keyword evidence="3" id="KW-1185">Reference proteome</keyword>
<feature type="region of interest" description="Disordered" evidence="1">
    <location>
        <begin position="98"/>
        <end position="123"/>
    </location>
</feature>
<organism evidence="2 3">
    <name type="scientific">Elysia crispata</name>
    <name type="common">lettuce slug</name>
    <dbReference type="NCBI Taxonomy" id="231223"/>
    <lineage>
        <taxon>Eukaryota</taxon>
        <taxon>Metazoa</taxon>
        <taxon>Spiralia</taxon>
        <taxon>Lophotrochozoa</taxon>
        <taxon>Mollusca</taxon>
        <taxon>Gastropoda</taxon>
        <taxon>Heterobranchia</taxon>
        <taxon>Euthyneura</taxon>
        <taxon>Panpulmonata</taxon>
        <taxon>Sacoglossa</taxon>
        <taxon>Placobranchoidea</taxon>
        <taxon>Plakobranchidae</taxon>
        <taxon>Elysia</taxon>
    </lineage>
</organism>
<feature type="compositionally biased region" description="Polar residues" evidence="1">
    <location>
        <begin position="99"/>
        <end position="108"/>
    </location>
</feature>
<dbReference type="AlphaFoldDB" id="A0AAE1B3E3"/>
<evidence type="ECO:0000313" key="2">
    <source>
        <dbReference type="EMBL" id="KAK3798445.1"/>
    </source>
</evidence>